<reference evidence="2 3" key="1">
    <citation type="submission" date="2022-12" db="EMBL/GenBank/DDBJ databases">
        <title>Two new species, Stenotrophomonas aracearum and Stenotrophomonas oahuensis, isolated from Anthurium (Araceae family) in Hawaii.</title>
        <authorList>
            <person name="Chunag S.C."/>
            <person name="Dobhal S."/>
            <person name="Alvarez A."/>
            <person name="Arif M."/>
        </authorList>
    </citation>
    <scope>NUCLEOTIDE SEQUENCE [LARGE SCALE GENOMIC DNA]</scope>
    <source>
        <strain evidence="2 3">A5586</strain>
    </source>
</reference>
<evidence type="ECO:0000313" key="3">
    <source>
        <dbReference type="Proteomes" id="UP001302072"/>
    </source>
</evidence>
<accession>A0ABY9YWG2</accession>
<name>A0ABY9YWG2_9GAMM</name>
<keyword evidence="3" id="KW-1185">Reference proteome</keyword>
<feature type="domain" description="F-box" evidence="1">
    <location>
        <begin position="55"/>
        <end position="105"/>
    </location>
</feature>
<evidence type="ECO:0000313" key="2">
    <source>
        <dbReference type="EMBL" id="WNH54488.1"/>
    </source>
</evidence>
<gene>
    <name evidence="2" type="ORF">PDM29_09500</name>
</gene>
<dbReference type="EMBL" id="CP115541">
    <property type="protein sequence ID" value="WNH54488.1"/>
    <property type="molecule type" value="Genomic_DNA"/>
</dbReference>
<dbReference type="InterPro" id="IPR001810">
    <property type="entry name" value="F-box_dom"/>
</dbReference>
<dbReference type="Proteomes" id="UP001302072">
    <property type="component" value="Chromosome"/>
</dbReference>
<dbReference type="PROSITE" id="PS50181">
    <property type="entry name" value="FBOX"/>
    <property type="match status" value="1"/>
</dbReference>
<protein>
    <recommendedName>
        <fullName evidence="1">F-box domain-containing protein</fullName>
    </recommendedName>
</protein>
<organism evidence="2 3">
    <name type="scientific">Stenotrophomonas oahuensis</name>
    <dbReference type="NCBI Taxonomy" id="3003271"/>
    <lineage>
        <taxon>Bacteria</taxon>
        <taxon>Pseudomonadati</taxon>
        <taxon>Pseudomonadota</taxon>
        <taxon>Gammaproteobacteria</taxon>
        <taxon>Lysobacterales</taxon>
        <taxon>Lysobacteraceae</taxon>
        <taxon>Stenotrophomonas</taxon>
    </lineage>
</organism>
<evidence type="ECO:0000259" key="1">
    <source>
        <dbReference type="PROSITE" id="PS50181"/>
    </source>
</evidence>
<proteinExistence type="predicted"/>
<sequence length="424" mass="46402">MSKALAEIAYDLHSGLASNQIPEFDDLQLIGMAGTLAIHIKGLGEIEYEVLRKVSDHLMNIPSLALERVLRLLGDVGFVRLVENGRRITSVIPNIPVFDDVYAGIGKYAASECTLNEHEQATIQILGVLQQSPINKNSLINSMGAEKRVFDRCLVVGKASGIVSEHQARGRDILISPFYFSDNLDGLADAAASAGAGAIKSTLEKVRANQGWPLSVVKQTREIGGVSLSQTELSLVDKMAGEGMIKPPTISFGNKSESFLFTPKPGATRLNASNREIYERAMALISAVRKGQLLADSYRIRSPVRILESLREKGYLGSNSEARAQYQNLVVLKVAYLKQTSGNMWQLCLNRTPENEDALTLAISLLRTGELSGMEINNDARIALSKGEEYIQSLISASEIKKRQRVVADPQATFEFEQLLLKLS</sequence>
<dbReference type="RefSeq" id="WP_311193578.1">
    <property type="nucleotide sequence ID" value="NZ_CP115541.1"/>
</dbReference>